<accession>A0A8W8MLM6</accession>
<reference evidence="2" key="1">
    <citation type="submission" date="2022-08" db="UniProtKB">
        <authorList>
            <consortium name="EnsemblMetazoa"/>
        </authorList>
    </citation>
    <scope>IDENTIFICATION</scope>
    <source>
        <strain evidence="2">05x7-T-G4-1.051#20</strain>
    </source>
</reference>
<feature type="region of interest" description="Disordered" evidence="1">
    <location>
        <begin position="133"/>
        <end position="164"/>
    </location>
</feature>
<feature type="region of interest" description="Disordered" evidence="1">
    <location>
        <begin position="82"/>
        <end position="103"/>
    </location>
</feature>
<protein>
    <submittedName>
        <fullName evidence="2">Uncharacterized protein</fullName>
    </submittedName>
</protein>
<evidence type="ECO:0000313" key="3">
    <source>
        <dbReference type="Proteomes" id="UP000005408"/>
    </source>
</evidence>
<dbReference type="AlphaFoldDB" id="A0A8W8MLM6"/>
<name>A0A8W8MLM6_MAGGI</name>
<evidence type="ECO:0000313" key="2">
    <source>
        <dbReference type="EnsemblMetazoa" id="G33896.1:cds"/>
    </source>
</evidence>
<feature type="compositionally biased region" description="Basic and acidic residues" evidence="1">
    <location>
        <begin position="136"/>
        <end position="161"/>
    </location>
</feature>
<organism evidence="2 3">
    <name type="scientific">Magallana gigas</name>
    <name type="common">Pacific oyster</name>
    <name type="synonym">Crassostrea gigas</name>
    <dbReference type="NCBI Taxonomy" id="29159"/>
    <lineage>
        <taxon>Eukaryota</taxon>
        <taxon>Metazoa</taxon>
        <taxon>Spiralia</taxon>
        <taxon>Lophotrochozoa</taxon>
        <taxon>Mollusca</taxon>
        <taxon>Bivalvia</taxon>
        <taxon>Autobranchia</taxon>
        <taxon>Pteriomorphia</taxon>
        <taxon>Ostreida</taxon>
        <taxon>Ostreoidea</taxon>
        <taxon>Ostreidae</taxon>
        <taxon>Magallana</taxon>
    </lineage>
</organism>
<dbReference type="Proteomes" id="UP000005408">
    <property type="component" value="Unassembled WGS sequence"/>
</dbReference>
<evidence type="ECO:0000256" key="1">
    <source>
        <dbReference type="SAM" id="MobiDB-lite"/>
    </source>
</evidence>
<sequence length="340" mass="39366">MAQKGETSTSENTSRRVRTLTPKAQEVIWIRNQKSPVEEKIHLAQSQQQQEDLDTELDLLQKQAELELANMQLEFELEAEGESVKHEDLGPNMPTIPSISGDQKTRNFVDNLTLNQDVKPSGRRVRTNYQQEAIPDSDKENHPVHTSDVCHHDQQSRDNDNRTPLQTALNLPLQNNSNSSNYLLKKNLLLESFQQQRFDDKSDRYVVWKSQFKTMVSEICCSPLEEMTLLTNCTNKNSEAHRLIMSLRASYASDPKLCLVNIWKRMDERFGSPELLESSLKSRLQAFTNFTDPKKLYELHDLLLTIIVPLFMRMLVTVKCRGTFLHHKPMARRKTFLLEL</sequence>
<dbReference type="PANTHER" id="PTHR47331:SF7">
    <property type="match status" value="1"/>
</dbReference>
<dbReference type="PANTHER" id="PTHR47331">
    <property type="entry name" value="PHD-TYPE DOMAIN-CONTAINING PROTEIN"/>
    <property type="match status" value="1"/>
</dbReference>
<keyword evidence="3" id="KW-1185">Reference proteome</keyword>
<proteinExistence type="predicted"/>
<dbReference type="EnsemblMetazoa" id="G33896.1">
    <property type="protein sequence ID" value="G33896.1:cds"/>
    <property type="gene ID" value="G33896"/>
</dbReference>